<keyword evidence="2" id="KW-1185">Reference proteome</keyword>
<organism evidence="1 2">
    <name type="scientific">Volvox africanus</name>
    <dbReference type="NCBI Taxonomy" id="51714"/>
    <lineage>
        <taxon>Eukaryota</taxon>
        <taxon>Viridiplantae</taxon>
        <taxon>Chlorophyta</taxon>
        <taxon>core chlorophytes</taxon>
        <taxon>Chlorophyceae</taxon>
        <taxon>CS clade</taxon>
        <taxon>Chlamydomonadales</taxon>
        <taxon>Volvocaceae</taxon>
        <taxon>Volvox</taxon>
    </lineage>
</organism>
<protein>
    <recommendedName>
        <fullName evidence="3">Jacalin-type lectin domain-containing protein</fullName>
    </recommendedName>
</protein>
<name>A0ABQ5RRM9_9CHLO</name>
<proteinExistence type="predicted"/>
<comment type="caution">
    <text evidence="1">The sequence shown here is derived from an EMBL/GenBank/DDBJ whole genome shotgun (WGS) entry which is preliminary data.</text>
</comment>
<dbReference type="Proteomes" id="UP001165090">
    <property type="component" value="Unassembled WGS sequence"/>
</dbReference>
<reference evidence="1 2" key="1">
    <citation type="journal article" date="2023" name="IScience">
        <title>Expanded male sex-determining region conserved during the evolution of homothallism in the green alga Volvox.</title>
        <authorList>
            <person name="Yamamoto K."/>
            <person name="Matsuzaki R."/>
            <person name="Mahakham W."/>
            <person name="Heman W."/>
            <person name="Sekimoto H."/>
            <person name="Kawachi M."/>
            <person name="Minakuchi Y."/>
            <person name="Toyoda A."/>
            <person name="Nozaki H."/>
        </authorList>
    </citation>
    <scope>NUCLEOTIDE SEQUENCE [LARGE SCALE GENOMIC DNA]</scope>
    <source>
        <strain evidence="1 2">NIES-4468</strain>
    </source>
</reference>
<accession>A0ABQ5RRM9</accession>
<sequence length="101" mass="11102">MLTLSRLCSVDDIHPYGDKMNGSSVTGAVVTIQIDTHVTGRYISLQSFNKSEELGSGRDDTTAQITARLQVSELEVYGTNAGIVRTAFGRPRWIDSRLWLG</sequence>
<evidence type="ECO:0000313" key="2">
    <source>
        <dbReference type="Proteomes" id="UP001165090"/>
    </source>
</evidence>
<evidence type="ECO:0000313" key="1">
    <source>
        <dbReference type="EMBL" id="GLI60237.1"/>
    </source>
</evidence>
<dbReference type="EMBL" id="BSDZ01000005">
    <property type="protein sequence ID" value="GLI60237.1"/>
    <property type="molecule type" value="Genomic_DNA"/>
</dbReference>
<gene>
    <name evidence="1" type="ORF">VaNZ11_002326</name>
</gene>
<evidence type="ECO:0008006" key="3">
    <source>
        <dbReference type="Google" id="ProtNLM"/>
    </source>
</evidence>